<dbReference type="PANTHER" id="PTHR30154:SF34">
    <property type="entry name" value="TRANSCRIPTIONAL REGULATOR AZLB"/>
    <property type="match status" value="1"/>
</dbReference>
<feature type="domain" description="HTH asnC-type" evidence="4">
    <location>
        <begin position="1"/>
        <end position="61"/>
    </location>
</feature>
<dbReference type="EMBL" id="BOQN01000019">
    <property type="protein sequence ID" value="GIM89781.1"/>
    <property type="molecule type" value="Genomic_DNA"/>
</dbReference>
<dbReference type="SUPFAM" id="SSF54909">
    <property type="entry name" value="Dimeric alpha+beta barrel"/>
    <property type="match status" value="1"/>
</dbReference>
<evidence type="ECO:0000313" key="6">
    <source>
        <dbReference type="Proteomes" id="UP000677082"/>
    </source>
</evidence>
<evidence type="ECO:0000256" key="2">
    <source>
        <dbReference type="ARBA" id="ARBA00023125"/>
    </source>
</evidence>
<dbReference type="Proteomes" id="UP000677082">
    <property type="component" value="Unassembled WGS sequence"/>
</dbReference>
<dbReference type="AlphaFoldDB" id="A0A919W7Q1"/>
<dbReference type="Gene3D" id="1.10.10.10">
    <property type="entry name" value="Winged helix-like DNA-binding domain superfamily/Winged helix DNA-binding domain"/>
    <property type="match status" value="2"/>
</dbReference>
<dbReference type="GO" id="GO:0005829">
    <property type="term" value="C:cytosol"/>
    <property type="evidence" value="ECO:0007669"/>
    <property type="project" value="TreeGrafter"/>
</dbReference>
<keyword evidence="1" id="KW-0805">Transcription regulation</keyword>
<dbReference type="PANTHER" id="PTHR30154">
    <property type="entry name" value="LEUCINE-RESPONSIVE REGULATORY PROTEIN"/>
    <property type="match status" value="1"/>
</dbReference>
<dbReference type="InterPro" id="IPR036390">
    <property type="entry name" value="WH_DNA-bd_sf"/>
</dbReference>
<proteinExistence type="predicted"/>
<keyword evidence="2" id="KW-0238">DNA-binding</keyword>
<name>A0A919W7Q1_9ACTN</name>
<dbReference type="PRINTS" id="PR00033">
    <property type="entry name" value="HTHASNC"/>
</dbReference>
<dbReference type="PROSITE" id="PS50956">
    <property type="entry name" value="HTH_ASNC_2"/>
    <property type="match status" value="1"/>
</dbReference>
<keyword evidence="3" id="KW-0804">Transcription</keyword>
<keyword evidence="6" id="KW-1185">Reference proteome</keyword>
<dbReference type="RefSeq" id="WP_213005738.1">
    <property type="nucleotide sequence ID" value="NZ_BOQN01000019.1"/>
</dbReference>
<evidence type="ECO:0000313" key="5">
    <source>
        <dbReference type="EMBL" id="GIM89781.1"/>
    </source>
</evidence>
<dbReference type="InterPro" id="IPR000485">
    <property type="entry name" value="AsnC-type_HTH_dom"/>
</dbReference>
<dbReference type="SMART" id="SM00344">
    <property type="entry name" value="HTH_ASNC"/>
    <property type="match status" value="2"/>
</dbReference>
<gene>
    <name evidence="5" type="ORF">Ato02nite_015740</name>
</gene>
<dbReference type="GO" id="GO:0043200">
    <property type="term" value="P:response to amino acid"/>
    <property type="evidence" value="ECO:0007669"/>
    <property type="project" value="TreeGrafter"/>
</dbReference>
<reference evidence="5 6" key="1">
    <citation type="submission" date="2021-03" db="EMBL/GenBank/DDBJ databases">
        <title>Whole genome shotgun sequence of Actinoplanes toevensis NBRC 105298.</title>
        <authorList>
            <person name="Komaki H."/>
            <person name="Tamura T."/>
        </authorList>
    </citation>
    <scope>NUCLEOTIDE SEQUENCE [LARGE SCALE GENOMIC DNA]</scope>
    <source>
        <strain evidence="5 6">NBRC 105298</strain>
    </source>
</reference>
<evidence type="ECO:0000256" key="3">
    <source>
        <dbReference type="ARBA" id="ARBA00023163"/>
    </source>
</evidence>
<dbReference type="Pfam" id="PF13404">
    <property type="entry name" value="HTH_AsnC-type"/>
    <property type="match status" value="2"/>
</dbReference>
<evidence type="ECO:0000259" key="4">
    <source>
        <dbReference type="PROSITE" id="PS50956"/>
    </source>
</evidence>
<dbReference type="SUPFAM" id="SSF46785">
    <property type="entry name" value="Winged helix' DNA-binding domain"/>
    <property type="match status" value="2"/>
</dbReference>
<sequence length="318" mass="33487">MDDLDERLIGELAHDGRASFRTLADRTGISPSAARTRVTRLIDSGVVGVFAQAHPAVLGQPVIHLLTLTGRTGDLPDPDTVPALDGSAWIARVTTAPALLVQMSTPDLDTVRAEMAHLGTLPWVEHVRADIYVRLHAGPGAGGLTHTQPGPWTAEARPLDDTDLALVARLRTDGRAAYTDLAAAVGRSVAATRARVLHLLAGGAVRLTTVVRHPAGPAEQAQLALRADAHRRASLLTTLTGTPGVDYIAESTGDHDLHCSIGAPTVPELAALTTTLAALPGVLSHTVQPVRVLRHRLAWTSGVVEQRLPPPHARVAHA</sequence>
<organism evidence="5 6">
    <name type="scientific">Paractinoplanes toevensis</name>
    <dbReference type="NCBI Taxonomy" id="571911"/>
    <lineage>
        <taxon>Bacteria</taxon>
        <taxon>Bacillati</taxon>
        <taxon>Actinomycetota</taxon>
        <taxon>Actinomycetes</taxon>
        <taxon>Micromonosporales</taxon>
        <taxon>Micromonosporaceae</taxon>
        <taxon>Paractinoplanes</taxon>
    </lineage>
</organism>
<comment type="caution">
    <text evidence="5">The sequence shown here is derived from an EMBL/GenBank/DDBJ whole genome shotgun (WGS) entry which is preliminary data.</text>
</comment>
<evidence type="ECO:0000256" key="1">
    <source>
        <dbReference type="ARBA" id="ARBA00023015"/>
    </source>
</evidence>
<dbReference type="InterPro" id="IPR036388">
    <property type="entry name" value="WH-like_DNA-bd_sf"/>
</dbReference>
<dbReference type="InterPro" id="IPR011008">
    <property type="entry name" value="Dimeric_a/b-barrel"/>
</dbReference>
<accession>A0A919W7Q1</accession>
<dbReference type="GO" id="GO:0043565">
    <property type="term" value="F:sequence-specific DNA binding"/>
    <property type="evidence" value="ECO:0007669"/>
    <property type="project" value="InterPro"/>
</dbReference>
<protein>
    <submittedName>
        <fullName evidence="5">AsnC family transcriptional regulator</fullName>
    </submittedName>
</protein>
<dbReference type="InterPro" id="IPR019888">
    <property type="entry name" value="Tscrpt_reg_AsnC-like"/>
</dbReference>